<organism evidence="2 3">
    <name type="scientific">Coprinellus micaceus</name>
    <name type="common">Glistening ink-cap mushroom</name>
    <name type="synonym">Coprinus micaceus</name>
    <dbReference type="NCBI Taxonomy" id="71717"/>
    <lineage>
        <taxon>Eukaryota</taxon>
        <taxon>Fungi</taxon>
        <taxon>Dikarya</taxon>
        <taxon>Basidiomycota</taxon>
        <taxon>Agaricomycotina</taxon>
        <taxon>Agaricomycetes</taxon>
        <taxon>Agaricomycetidae</taxon>
        <taxon>Agaricales</taxon>
        <taxon>Agaricineae</taxon>
        <taxon>Psathyrellaceae</taxon>
        <taxon>Coprinellus</taxon>
    </lineage>
</organism>
<comment type="caution">
    <text evidence="2">The sequence shown here is derived from an EMBL/GenBank/DDBJ whole genome shotgun (WGS) entry which is preliminary data.</text>
</comment>
<dbReference type="OrthoDB" id="3008731at2759"/>
<sequence length="322" mass="36199">MPFENILLDTWAADRATLLDDTFLIAEIIWGHLMHHLSNPGVFLTWRASSPRQIQALLMYIAIHHPLVKPSCALRAMLVVLSIKETAKHGVAYNFDAEMLWHMAFRSLAARHDPRFTRKVFATVTRSRFAKSKMERSPNHIEGDVLLSLTEALKPRFDAKIAALQRYWLAPWISGVDQELVQPFSSTTKSPAMPNYVLIKPRFLARAEQTLIFPPVRRILCLKPIAEEPEPEEHDVHDDDVDHTDSQSTPFRLEPPSSALEADESGTCTLSSRSSSSSMTIAVPDVGPEPPKPVGSVVDDGRGRSPSKRIRNFARWMFATSV</sequence>
<keyword evidence="3" id="KW-1185">Reference proteome</keyword>
<protein>
    <submittedName>
        <fullName evidence="2">Uncharacterized protein</fullName>
    </submittedName>
</protein>
<feature type="compositionally biased region" description="Acidic residues" evidence="1">
    <location>
        <begin position="229"/>
        <end position="242"/>
    </location>
</feature>
<gene>
    <name evidence="2" type="ORF">FA13DRAFT_1778539</name>
</gene>
<accession>A0A4Y7SM93</accession>
<evidence type="ECO:0000313" key="2">
    <source>
        <dbReference type="EMBL" id="TEB23007.1"/>
    </source>
</evidence>
<feature type="region of interest" description="Disordered" evidence="1">
    <location>
        <begin position="229"/>
        <end position="306"/>
    </location>
</feature>
<dbReference type="EMBL" id="QPFP01000083">
    <property type="protein sequence ID" value="TEB23007.1"/>
    <property type="molecule type" value="Genomic_DNA"/>
</dbReference>
<evidence type="ECO:0000256" key="1">
    <source>
        <dbReference type="SAM" id="MobiDB-lite"/>
    </source>
</evidence>
<dbReference type="AlphaFoldDB" id="A0A4Y7SM93"/>
<proteinExistence type="predicted"/>
<reference evidence="2 3" key="1">
    <citation type="journal article" date="2019" name="Nat. Ecol. Evol.">
        <title>Megaphylogeny resolves global patterns of mushroom evolution.</title>
        <authorList>
            <person name="Varga T."/>
            <person name="Krizsan K."/>
            <person name="Foldi C."/>
            <person name="Dima B."/>
            <person name="Sanchez-Garcia M."/>
            <person name="Sanchez-Ramirez S."/>
            <person name="Szollosi G.J."/>
            <person name="Szarkandi J.G."/>
            <person name="Papp V."/>
            <person name="Albert L."/>
            <person name="Andreopoulos W."/>
            <person name="Angelini C."/>
            <person name="Antonin V."/>
            <person name="Barry K.W."/>
            <person name="Bougher N.L."/>
            <person name="Buchanan P."/>
            <person name="Buyck B."/>
            <person name="Bense V."/>
            <person name="Catcheside P."/>
            <person name="Chovatia M."/>
            <person name="Cooper J."/>
            <person name="Damon W."/>
            <person name="Desjardin D."/>
            <person name="Finy P."/>
            <person name="Geml J."/>
            <person name="Haridas S."/>
            <person name="Hughes K."/>
            <person name="Justo A."/>
            <person name="Karasinski D."/>
            <person name="Kautmanova I."/>
            <person name="Kiss B."/>
            <person name="Kocsube S."/>
            <person name="Kotiranta H."/>
            <person name="LaButti K.M."/>
            <person name="Lechner B.E."/>
            <person name="Liimatainen K."/>
            <person name="Lipzen A."/>
            <person name="Lukacs Z."/>
            <person name="Mihaltcheva S."/>
            <person name="Morgado L.N."/>
            <person name="Niskanen T."/>
            <person name="Noordeloos M.E."/>
            <person name="Ohm R.A."/>
            <person name="Ortiz-Santana B."/>
            <person name="Ovrebo C."/>
            <person name="Racz N."/>
            <person name="Riley R."/>
            <person name="Savchenko A."/>
            <person name="Shiryaev A."/>
            <person name="Soop K."/>
            <person name="Spirin V."/>
            <person name="Szebenyi C."/>
            <person name="Tomsovsky M."/>
            <person name="Tulloss R.E."/>
            <person name="Uehling J."/>
            <person name="Grigoriev I.V."/>
            <person name="Vagvolgyi C."/>
            <person name="Papp T."/>
            <person name="Martin F.M."/>
            <person name="Miettinen O."/>
            <person name="Hibbett D.S."/>
            <person name="Nagy L.G."/>
        </authorList>
    </citation>
    <scope>NUCLEOTIDE SEQUENCE [LARGE SCALE GENOMIC DNA]</scope>
    <source>
        <strain evidence="2 3">FP101781</strain>
    </source>
</reference>
<dbReference type="Proteomes" id="UP000298030">
    <property type="component" value="Unassembled WGS sequence"/>
</dbReference>
<name>A0A4Y7SM93_COPMI</name>
<evidence type="ECO:0000313" key="3">
    <source>
        <dbReference type="Proteomes" id="UP000298030"/>
    </source>
</evidence>